<dbReference type="InterPro" id="IPR018775">
    <property type="entry name" value="RlaP"/>
</dbReference>
<reference evidence="1 2" key="1">
    <citation type="submission" date="2023-07" db="EMBL/GenBank/DDBJ databases">
        <title>Sequencing the genomes of 1000 actinobacteria strains.</title>
        <authorList>
            <person name="Klenk H.-P."/>
        </authorList>
    </citation>
    <scope>NUCLEOTIDE SEQUENCE [LARGE SCALE GENOMIC DNA]</scope>
    <source>
        <strain evidence="1 2">DSM 45554</strain>
    </source>
</reference>
<proteinExistence type="predicted"/>
<sequence>MRNIPASMDPDVVRAIDARLDGVEEEQGVSVVWAIESGSRAWGFPSPDSDYDCRFLYTRPVADYLGLRSRRDVIETPLDKVFDVNGWDVRKAFGLMVKGNATVGEWLRSPIVYRGDAVLRDELVALAHDVTDRHALRKHYVHVARNNLALLASSGVAKKFFYALRPAATLRWMRVRADSALPPMDLPTLVAGAAVPDDVRTAVDELIDRKSLTRELGALMVPDVLLDFVETELRHAEAEPPQPRSPGADDARARAWTLAEDGFRRLVGVPS</sequence>
<accession>A0ABU2CQV1</accession>
<dbReference type="RefSeq" id="WP_274994856.1">
    <property type="nucleotide sequence ID" value="NZ_JAJQQP010000008.1"/>
</dbReference>
<gene>
    <name evidence="1" type="ORF">J2S48_003171</name>
</gene>
<dbReference type="Proteomes" id="UP001183585">
    <property type="component" value="Unassembled WGS sequence"/>
</dbReference>
<dbReference type="PANTHER" id="PTHR34817:SF2">
    <property type="entry name" value="NUCLEOTIDYLTRANSFERASE"/>
    <property type="match status" value="1"/>
</dbReference>
<dbReference type="Pfam" id="PF10127">
    <property type="entry name" value="RlaP"/>
    <property type="match status" value="1"/>
</dbReference>
<dbReference type="EMBL" id="JAVDYE010000001">
    <property type="protein sequence ID" value="MDR7383656.1"/>
    <property type="molecule type" value="Genomic_DNA"/>
</dbReference>
<keyword evidence="2" id="KW-1185">Reference proteome</keyword>
<protein>
    <submittedName>
        <fullName evidence="1">Nucleotidyltransferase</fullName>
    </submittedName>
</protein>
<evidence type="ECO:0000313" key="1">
    <source>
        <dbReference type="EMBL" id="MDR7383656.1"/>
    </source>
</evidence>
<organism evidence="1 2">
    <name type="scientific">Promicromonospora iranensis</name>
    <dbReference type="NCBI Taxonomy" id="1105144"/>
    <lineage>
        <taxon>Bacteria</taxon>
        <taxon>Bacillati</taxon>
        <taxon>Actinomycetota</taxon>
        <taxon>Actinomycetes</taxon>
        <taxon>Micrococcales</taxon>
        <taxon>Promicromonosporaceae</taxon>
        <taxon>Promicromonospora</taxon>
    </lineage>
</organism>
<name>A0ABU2CQV1_9MICO</name>
<comment type="caution">
    <text evidence="1">The sequence shown here is derived from an EMBL/GenBank/DDBJ whole genome shotgun (WGS) entry which is preliminary data.</text>
</comment>
<dbReference type="PANTHER" id="PTHR34817">
    <property type="entry name" value="NUCLEOTIDYLTRANSFERASE"/>
    <property type="match status" value="1"/>
</dbReference>
<evidence type="ECO:0000313" key="2">
    <source>
        <dbReference type="Proteomes" id="UP001183585"/>
    </source>
</evidence>